<keyword evidence="1" id="KW-0472">Membrane</keyword>
<feature type="transmembrane region" description="Helical" evidence="1">
    <location>
        <begin position="6"/>
        <end position="26"/>
    </location>
</feature>
<name>X2LCA1_9BACT</name>
<evidence type="ECO:0000256" key="1">
    <source>
        <dbReference type="SAM" id="Phobius"/>
    </source>
</evidence>
<organism evidence="3">
    <name type="scientific">uncultured bacterium lac121</name>
    <dbReference type="NCBI Taxonomy" id="1447236"/>
    <lineage>
        <taxon>Bacteria</taxon>
        <taxon>environmental samples</taxon>
    </lineage>
</organism>
<protein>
    <submittedName>
        <fullName evidence="3">PAS/PAC and GAF sensor-containing diguanylate cyclase</fullName>
    </submittedName>
</protein>
<dbReference type="SUPFAM" id="SSF55781">
    <property type="entry name" value="GAF domain-like"/>
    <property type="match status" value="1"/>
</dbReference>
<reference evidence="3" key="1">
    <citation type="submission" date="2013-10" db="EMBL/GenBank/DDBJ databases">
        <title>Functional metagenomics reveals novel beta-galactosidases not predictable from gene sequences.</title>
        <authorList>
            <person name="Cheng J."/>
            <person name="Engel K."/>
            <person name="Romantsov T."/>
            <person name="Neufeld J.D."/>
            <person name="Rose D.R."/>
            <person name="Charles T.C."/>
        </authorList>
    </citation>
    <scope>NUCLEOTIDE SEQUENCE</scope>
</reference>
<keyword evidence="1" id="KW-1133">Transmembrane helix</keyword>
<sequence length="401" mass="41825">MRSHPARLTFVAVALIALASAAFFLIQSEKQISQRRARLRVFDLQAREAVRVLADVRAAQQAYVAAGQGVTFWMPKVASLVDEAARSVDNLRASADSAPARESLLQAGAAITEFGNVDRRARDYLKSGQQLMAGDVVFTEGGETAAQAGRLIEAARTGEYQTLDESEAGLRRRQAYALGGAGAVSVILMVLLAFIVPRRARTELASESASGETPGGDGELMLRDAPLRSVEPPGGVPRQSMPALKAAAELCTEIGRVSDLDDLRKLLVRAAGTLDASGLIIWMGNPAGADLRPVLAHGYSAQTLARMPAVPRSADNAAAAAYRTSALQIVLSRPGTSTGAVVAPLLSPDGCIGALTAEINDRGETSAAVQAFAEIFAAQLASVLASSSVPAENAGQNVIAI</sequence>
<dbReference type="InterPro" id="IPR003018">
    <property type="entry name" value="GAF"/>
</dbReference>
<dbReference type="Pfam" id="PF13492">
    <property type="entry name" value="GAF_3"/>
    <property type="match status" value="1"/>
</dbReference>
<feature type="transmembrane region" description="Helical" evidence="1">
    <location>
        <begin position="175"/>
        <end position="196"/>
    </location>
</feature>
<accession>X2LCA1</accession>
<keyword evidence="1" id="KW-0812">Transmembrane</keyword>
<proteinExistence type="predicted"/>
<evidence type="ECO:0000313" key="3">
    <source>
        <dbReference type="EMBL" id="AHN97857.1"/>
    </source>
</evidence>
<dbReference type="EMBL" id="KF796602">
    <property type="protein sequence ID" value="AHN97857.1"/>
    <property type="molecule type" value="Genomic_DNA"/>
</dbReference>
<evidence type="ECO:0000259" key="2">
    <source>
        <dbReference type="Pfam" id="PF13492"/>
    </source>
</evidence>
<dbReference type="AlphaFoldDB" id="X2LCA1"/>
<feature type="domain" description="GAF" evidence="2">
    <location>
        <begin position="265"/>
        <end position="384"/>
    </location>
</feature>